<dbReference type="AlphaFoldDB" id="A0AB74U3A5"/>
<accession>A0AB74U3A5</accession>
<protein>
    <submittedName>
        <fullName evidence="1">Uncharacterized protein</fullName>
    </submittedName>
</protein>
<reference evidence="1" key="1">
    <citation type="submission" date="2024-06" db="EMBL/GenBank/DDBJ databases">
        <title>Complete genome of Salinicola endophyticus HNIBRBA4755.</title>
        <authorList>
            <person name="Shin S.Y."/>
            <person name="Kang H."/>
            <person name="Song J."/>
        </authorList>
    </citation>
    <scope>NUCLEOTIDE SEQUENCE</scope>
    <source>
        <strain evidence="1">HNIBRBA4755</strain>
    </source>
</reference>
<dbReference type="EMBL" id="CP159578">
    <property type="protein sequence ID" value="XCJ78476.1"/>
    <property type="molecule type" value="Genomic_DNA"/>
</dbReference>
<sequence length="242" mass="26585">MIQVTFAHLVADAPAQGTAFHLDGRYAGYIGQDAAGAAFVYFHRSFWLPTRLREARGHVTVADRSAALRLVSRLALRLAYRQLRSRARAICHSQCAKSFYQLVLDSLDAQRRLSRVLIDQRTWNDPCQGNGSRDLAFTPECASPEPVPAARPTKRVFNVYPALTFNLLHYTDGTYRRVTAADIQAGADPRPANTAFPFAQVTGGSLPPSPASASAWALFIPPTVPRFSGGHRHAVPTTRNTQ</sequence>
<proteinExistence type="predicted"/>
<dbReference type="RefSeq" id="WP_353979475.1">
    <property type="nucleotide sequence ID" value="NZ_CP159578.1"/>
</dbReference>
<evidence type="ECO:0000313" key="1">
    <source>
        <dbReference type="EMBL" id="XCJ78476.1"/>
    </source>
</evidence>
<gene>
    <name evidence="1" type="ORF">ABV408_13660</name>
</gene>
<name>A0AB74U3A5_9GAMM</name>
<organism evidence="1">
    <name type="scientific">Salinicola endophyticus</name>
    <dbReference type="NCBI Taxonomy" id="1949083"/>
    <lineage>
        <taxon>Bacteria</taxon>
        <taxon>Pseudomonadati</taxon>
        <taxon>Pseudomonadota</taxon>
        <taxon>Gammaproteobacteria</taxon>
        <taxon>Oceanospirillales</taxon>
        <taxon>Halomonadaceae</taxon>
        <taxon>Salinicola</taxon>
    </lineage>
</organism>